<dbReference type="RefSeq" id="WP_377301557.1">
    <property type="nucleotide sequence ID" value="NZ_CP180191.1"/>
</dbReference>
<name>A0ABV7GZJ9_9BURK</name>
<gene>
    <name evidence="2" type="ORF">ACFOEN_04695</name>
</gene>
<dbReference type="Proteomes" id="UP001595556">
    <property type="component" value="Unassembled WGS sequence"/>
</dbReference>
<evidence type="ECO:0000256" key="1">
    <source>
        <dbReference type="SAM" id="SignalP"/>
    </source>
</evidence>
<organism evidence="2 3">
    <name type="scientific">Piscinibacterium candidicorallinum</name>
    <dbReference type="NCBI Taxonomy" id="1793872"/>
    <lineage>
        <taxon>Bacteria</taxon>
        <taxon>Pseudomonadati</taxon>
        <taxon>Pseudomonadota</taxon>
        <taxon>Betaproteobacteria</taxon>
        <taxon>Burkholderiales</taxon>
        <taxon>Piscinibacterium</taxon>
    </lineage>
</organism>
<feature type="signal peptide" evidence="1">
    <location>
        <begin position="1"/>
        <end position="25"/>
    </location>
</feature>
<evidence type="ECO:0000313" key="2">
    <source>
        <dbReference type="EMBL" id="MFC3146940.1"/>
    </source>
</evidence>
<protein>
    <submittedName>
        <fullName evidence="2">Uncharacterized protein</fullName>
    </submittedName>
</protein>
<proteinExistence type="predicted"/>
<keyword evidence="1" id="KW-0732">Signal</keyword>
<feature type="chain" id="PRO_5046673253" evidence="1">
    <location>
        <begin position="26"/>
        <end position="129"/>
    </location>
</feature>
<accession>A0ABV7GZJ9</accession>
<evidence type="ECO:0000313" key="3">
    <source>
        <dbReference type="Proteomes" id="UP001595556"/>
    </source>
</evidence>
<dbReference type="EMBL" id="JBHRTI010000003">
    <property type="protein sequence ID" value="MFC3146940.1"/>
    <property type="molecule type" value="Genomic_DNA"/>
</dbReference>
<reference evidence="3" key="1">
    <citation type="journal article" date="2019" name="Int. J. Syst. Evol. Microbiol.">
        <title>The Global Catalogue of Microorganisms (GCM) 10K type strain sequencing project: providing services to taxonomists for standard genome sequencing and annotation.</title>
        <authorList>
            <consortium name="The Broad Institute Genomics Platform"/>
            <consortium name="The Broad Institute Genome Sequencing Center for Infectious Disease"/>
            <person name="Wu L."/>
            <person name="Ma J."/>
        </authorList>
    </citation>
    <scope>NUCLEOTIDE SEQUENCE [LARGE SCALE GENOMIC DNA]</scope>
    <source>
        <strain evidence="3">KCTC 52168</strain>
    </source>
</reference>
<comment type="caution">
    <text evidence="2">The sequence shown here is derived from an EMBL/GenBank/DDBJ whole genome shotgun (WGS) entry which is preliminary data.</text>
</comment>
<keyword evidence="3" id="KW-1185">Reference proteome</keyword>
<sequence length="129" mass="13702">MNFKQSFVMTALSLAAVLTSPAVVAGSGHDHSPKHGGVVAEVKDVDYELVAKPDRVSLHVRDHGKAVDVSKATAKLTLLTAGQKQEVELKPMTDRMEATGQFNIAKGTRAVALVTLPGKPAVTARFELK</sequence>